<accession>A0A935CCQ9</accession>
<dbReference type="EMBL" id="JAEQBW010000007">
    <property type="protein sequence ID" value="MBK6266233.1"/>
    <property type="molecule type" value="Genomic_DNA"/>
</dbReference>
<dbReference type="Proteomes" id="UP000611723">
    <property type="component" value="Unassembled WGS sequence"/>
</dbReference>
<keyword evidence="2" id="KW-1185">Reference proteome</keyword>
<dbReference type="InterPro" id="IPR025667">
    <property type="entry name" value="SprB_repeat"/>
</dbReference>
<dbReference type="Gene3D" id="2.60.40.10">
    <property type="entry name" value="Immunoglobulins"/>
    <property type="match status" value="3"/>
</dbReference>
<proteinExistence type="predicted"/>
<evidence type="ECO:0000313" key="1">
    <source>
        <dbReference type="EMBL" id="MBK6266233.1"/>
    </source>
</evidence>
<protein>
    <submittedName>
        <fullName evidence="1">SprB repeat-containing protein</fullName>
    </submittedName>
</protein>
<reference evidence="1" key="1">
    <citation type="submission" date="2021-01" db="EMBL/GenBank/DDBJ databases">
        <title>Marivirga aurantiaca sp. nov., isolated from intertidal surface sediments.</title>
        <authorList>
            <person name="Zhang M."/>
        </authorList>
    </citation>
    <scope>NUCLEOTIDE SEQUENCE</scope>
    <source>
        <strain evidence="1">S37H4</strain>
    </source>
</reference>
<evidence type="ECO:0000313" key="2">
    <source>
        <dbReference type="Proteomes" id="UP000611723"/>
    </source>
</evidence>
<name>A0A935CCQ9_9BACT</name>
<feature type="non-terminal residue" evidence="1">
    <location>
        <position position="765"/>
    </location>
</feature>
<dbReference type="RefSeq" id="WP_201431917.1">
    <property type="nucleotide sequence ID" value="NZ_JAEQBW010000007.1"/>
</dbReference>
<comment type="caution">
    <text evidence="1">The sequence shown here is derived from an EMBL/GenBank/DDBJ whole genome shotgun (WGS) entry which is preliminary data.</text>
</comment>
<organism evidence="1 2">
    <name type="scientific">Marivirga aurantiaca</name>
    <dbReference type="NCBI Taxonomy" id="2802615"/>
    <lineage>
        <taxon>Bacteria</taxon>
        <taxon>Pseudomonadati</taxon>
        <taxon>Bacteroidota</taxon>
        <taxon>Cytophagia</taxon>
        <taxon>Cytophagales</taxon>
        <taxon>Marivirgaceae</taxon>
        <taxon>Marivirga</taxon>
    </lineage>
</organism>
<sequence>MSHESYAQVNITTADLSNLCVDGGFYVLDDILITETTNADFATSGGSAVYLRLEVPANFEFRTGASSGNVLYSGGDITTNFFIKTTNYVEVEFVVNNTIASDQFIFRGFQVRAVTAGSSGNLTRIASPSGTDATINGDPIGANHGTYSSVESPTITTQPSSVIICENDITSFGVTATGSGLSYQWQRSDDNEFSFVNIDNFTDGGIYSNFNSPTLQINNTPLSTDTYDYRVIVSGICLPSVISNVVDLSINALPTTPTISSSGSTICNGTDPDVTLTSSPAPNSGSYVWYKNGIAIADVTQSIDLSDPAASGDYTVKVIDGSTNCESLLSNAETVEINALPNTGLTLNYDATTVCDGENITITVENSQSGINYHILDGAFSIISPVVAGTSANVDIETNALSPTINTLIVRATNVTTGCESDFTSQAITVNPLAVLNSSLTPAGICSESTFNYTPTSATAGTSFSWTREEIAGISEPNANGTGSISETLTNTTNSPINVTYSIITTVNGCDNAGENVVVNVNPMPTITATASDISCNAAGDGSVTGSSSGGTGTLVYDLEDDLGNAIANTTGDASGTYTALAAGTYRVRVTDDNGCTSTSNNVVVSEPAVLSASTTDSEYNGFDISCNGENDGYIEVTAVGGTGNYTFTLGGDAAATQTQPGTVYRFNNLSAGSYTIDLEDANNCSIVQQNVTLTEPVAITATAAITSNFNGAELSCFGASDGEITTTAGNGSGGYTYVLNEEPTNTTGDANGIYTGLAAGSYTV</sequence>
<gene>
    <name evidence="1" type="ORF">JKA74_14400</name>
</gene>
<dbReference type="InterPro" id="IPR013783">
    <property type="entry name" value="Ig-like_fold"/>
</dbReference>
<dbReference type="Pfam" id="PF13573">
    <property type="entry name" value="SprB"/>
    <property type="match status" value="2"/>
</dbReference>
<dbReference type="AlphaFoldDB" id="A0A935CCQ9"/>